<dbReference type="InterPro" id="IPR013094">
    <property type="entry name" value="AB_hydrolase_3"/>
</dbReference>
<keyword evidence="1" id="KW-0378">Hydrolase</keyword>
<name>A0ABP0B2G4_9PEZI</name>
<evidence type="ECO:0000259" key="2">
    <source>
        <dbReference type="Pfam" id="PF07859"/>
    </source>
</evidence>
<comment type="caution">
    <text evidence="3">The sequence shown here is derived from an EMBL/GenBank/DDBJ whole genome shotgun (WGS) entry which is preliminary data.</text>
</comment>
<feature type="domain" description="Alpha/beta hydrolase fold-3" evidence="2">
    <location>
        <begin position="93"/>
        <end position="309"/>
    </location>
</feature>
<evidence type="ECO:0000313" key="3">
    <source>
        <dbReference type="EMBL" id="CAK7213456.1"/>
    </source>
</evidence>
<dbReference type="Gene3D" id="3.40.50.1820">
    <property type="entry name" value="alpha/beta hydrolase"/>
    <property type="match status" value="1"/>
</dbReference>
<sequence>MADLALMKTAGYVDPELKKIMSNSGPVSSLDATTDIHALRETLRQRKLALTAAAGPATSTITETDHSIPTRDGAQITVRVYHAADHGAGGPVLVVLHGGGWVLGNLDNEALLCRTWCELFRGGVSVNVDYRLAPEHKFPVPVHDCHDAVLWVAAHPEIHGGDLAQGFIVAGVSAGANMACSVAHLARDEGMVPPLTGVYLNIPSLLAPQAVPDRWQGVYTSREENKDAPILNAGAIALFRKLYEDDPLSPLMSPAVWPSGHENLPPTYLQVAGMDPLRDEGLIYEQMLREEAAVATRLDVYPGLPHGFASWWPKAQFSIKQRKDTADGLRWLLEAGEKGGGSA</sequence>
<accession>A0ABP0B2G4</accession>
<dbReference type="PANTHER" id="PTHR48081:SF8">
    <property type="entry name" value="ALPHA_BETA HYDROLASE FOLD-3 DOMAIN-CONTAINING PROTEIN-RELATED"/>
    <property type="match status" value="1"/>
</dbReference>
<dbReference type="EMBL" id="CAWUHD010000011">
    <property type="protein sequence ID" value="CAK7213456.1"/>
    <property type="molecule type" value="Genomic_DNA"/>
</dbReference>
<dbReference type="PANTHER" id="PTHR48081">
    <property type="entry name" value="AB HYDROLASE SUPERFAMILY PROTEIN C4A8.06C"/>
    <property type="match status" value="1"/>
</dbReference>
<dbReference type="Pfam" id="PF07859">
    <property type="entry name" value="Abhydrolase_3"/>
    <property type="match status" value="1"/>
</dbReference>
<dbReference type="InterPro" id="IPR050300">
    <property type="entry name" value="GDXG_lipolytic_enzyme"/>
</dbReference>
<gene>
    <name evidence="3" type="ORF">SEUCBS140593_001861</name>
</gene>
<protein>
    <recommendedName>
        <fullName evidence="2">Alpha/beta hydrolase fold-3 domain-containing protein</fullName>
    </recommendedName>
</protein>
<dbReference type="InterPro" id="IPR029058">
    <property type="entry name" value="AB_hydrolase_fold"/>
</dbReference>
<organism evidence="3 4">
    <name type="scientific">Sporothrix eucalyptigena</name>
    <dbReference type="NCBI Taxonomy" id="1812306"/>
    <lineage>
        <taxon>Eukaryota</taxon>
        <taxon>Fungi</taxon>
        <taxon>Dikarya</taxon>
        <taxon>Ascomycota</taxon>
        <taxon>Pezizomycotina</taxon>
        <taxon>Sordariomycetes</taxon>
        <taxon>Sordariomycetidae</taxon>
        <taxon>Ophiostomatales</taxon>
        <taxon>Ophiostomataceae</taxon>
        <taxon>Sporothrix</taxon>
    </lineage>
</organism>
<proteinExistence type="predicted"/>
<evidence type="ECO:0000256" key="1">
    <source>
        <dbReference type="ARBA" id="ARBA00022801"/>
    </source>
</evidence>
<dbReference type="Proteomes" id="UP001642482">
    <property type="component" value="Unassembled WGS sequence"/>
</dbReference>
<dbReference type="SUPFAM" id="SSF53474">
    <property type="entry name" value="alpha/beta-Hydrolases"/>
    <property type="match status" value="1"/>
</dbReference>
<reference evidence="3 4" key="1">
    <citation type="submission" date="2024-01" db="EMBL/GenBank/DDBJ databases">
        <authorList>
            <person name="Allen C."/>
            <person name="Tagirdzhanova G."/>
        </authorList>
    </citation>
    <scope>NUCLEOTIDE SEQUENCE [LARGE SCALE GENOMIC DNA]</scope>
</reference>
<evidence type="ECO:0000313" key="4">
    <source>
        <dbReference type="Proteomes" id="UP001642482"/>
    </source>
</evidence>
<keyword evidence="4" id="KW-1185">Reference proteome</keyword>